<dbReference type="AlphaFoldDB" id="A0A9W6TYG2"/>
<dbReference type="InterPro" id="IPR001611">
    <property type="entry name" value="Leu-rich_rpt"/>
</dbReference>
<dbReference type="EMBL" id="BSXW01000442">
    <property type="protein sequence ID" value="GMF22463.1"/>
    <property type="molecule type" value="Genomic_DNA"/>
</dbReference>
<dbReference type="PROSITE" id="PS51450">
    <property type="entry name" value="LRR"/>
    <property type="match status" value="1"/>
</dbReference>
<feature type="chain" id="PRO_5040798023" evidence="2">
    <location>
        <begin position="33"/>
        <end position="213"/>
    </location>
</feature>
<sequence length="213" mass="23259">MNGSSARRPPHDGTRLLLLLLLIAVAASQATAAACTNASTLVEGESDSTAIVYDASCNARSFQVVVSSTVERSLNLSNLDVVDVRSYPRVYQLRSHPRTQIMTWRTCTWKAGENRGDVATDRDFDAHRELADNFISDLSSFNFPRRLNYLDLSSNSITTLSSSTPWPESGELQTLLLHGNSLSSVGADTFTKLVALQSLCVVRTKAFRVTAVC</sequence>
<name>A0A9W6TYG2_9STRA</name>
<dbReference type="PANTHER" id="PTHR24373:SF392">
    <property type="entry name" value="NEPHROCAN"/>
    <property type="match status" value="1"/>
</dbReference>
<keyword evidence="1 2" id="KW-0732">Signal</keyword>
<evidence type="ECO:0000256" key="2">
    <source>
        <dbReference type="SAM" id="SignalP"/>
    </source>
</evidence>
<evidence type="ECO:0000313" key="4">
    <source>
        <dbReference type="Proteomes" id="UP001165083"/>
    </source>
</evidence>
<reference evidence="3" key="1">
    <citation type="submission" date="2023-04" db="EMBL/GenBank/DDBJ databases">
        <title>Phytophthora lilii NBRC 32176.</title>
        <authorList>
            <person name="Ichikawa N."/>
            <person name="Sato H."/>
            <person name="Tonouchi N."/>
        </authorList>
    </citation>
    <scope>NUCLEOTIDE SEQUENCE</scope>
    <source>
        <strain evidence="3">NBRC 32176</strain>
    </source>
</reference>
<dbReference type="PANTHER" id="PTHR24373">
    <property type="entry name" value="SLIT RELATED LEUCINE-RICH REPEAT NEURONAL PROTEIN"/>
    <property type="match status" value="1"/>
</dbReference>
<keyword evidence="4" id="KW-1185">Reference proteome</keyword>
<dbReference type="Proteomes" id="UP001165083">
    <property type="component" value="Unassembled WGS sequence"/>
</dbReference>
<organism evidence="3 4">
    <name type="scientific">Phytophthora lilii</name>
    <dbReference type="NCBI Taxonomy" id="2077276"/>
    <lineage>
        <taxon>Eukaryota</taxon>
        <taxon>Sar</taxon>
        <taxon>Stramenopiles</taxon>
        <taxon>Oomycota</taxon>
        <taxon>Peronosporomycetes</taxon>
        <taxon>Peronosporales</taxon>
        <taxon>Peronosporaceae</taxon>
        <taxon>Phytophthora</taxon>
    </lineage>
</organism>
<evidence type="ECO:0000256" key="1">
    <source>
        <dbReference type="ARBA" id="ARBA00022729"/>
    </source>
</evidence>
<comment type="caution">
    <text evidence="3">The sequence shown here is derived from an EMBL/GenBank/DDBJ whole genome shotgun (WGS) entry which is preliminary data.</text>
</comment>
<dbReference type="Gene3D" id="3.80.10.10">
    <property type="entry name" value="Ribonuclease Inhibitor"/>
    <property type="match status" value="1"/>
</dbReference>
<proteinExistence type="predicted"/>
<dbReference type="SUPFAM" id="SSF52058">
    <property type="entry name" value="L domain-like"/>
    <property type="match status" value="1"/>
</dbReference>
<dbReference type="PROSITE" id="PS51257">
    <property type="entry name" value="PROKAR_LIPOPROTEIN"/>
    <property type="match status" value="1"/>
</dbReference>
<gene>
    <name evidence="3" type="ORF">Plil01_000896000</name>
</gene>
<dbReference type="OrthoDB" id="1053178at2759"/>
<feature type="signal peptide" evidence="2">
    <location>
        <begin position="1"/>
        <end position="32"/>
    </location>
</feature>
<dbReference type="InterPro" id="IPR050328">
    <property type="entry name" value="Dev_Immune_Receptor"/>
</dbReference>
<accession>A0A9W6TYG2</accession>
<evidence type="ECO:0000313" key="3">
    <source>
        <dbReference type="EMBL" id="GMF22463.1"/>
    </source>
</evidence>
<protein>
    <submittedName>
        <fullName evidence="3">Unnamed protein product</fullName>
    </submittedName>
</protein>
<dbReference type="InterPro" id="IPR032675">
    <property type="entry name" value="LRR_dom_sf"/>
</dbReference>